<evidence type="ECO:0000313" key="2">
    <source>
        <dbReference type="Proteomes" id="UP000828922"/>
    </source>
</evidence>
<proteinExistence type="predicted"/>
<organism evidence="1 2">
    <name type="scientific">Sphagnum magellanicum</name>
    <dbReference type="NCBI Taxonomy" id="128215"/>
    <lineage>
        <taxon>Eukaryota</taxon>
        <taxon>Viridiplantae</taxon>
        <taxon>Streptophyta</taxon>
        <taxon>Embryophyta</taxon>
        <taxon>Bryophyta</taxon>
        <taxon>Sphagnophytina</taxon>
        <taxon>Sphagnopsida</taxon>
        <taxon>Sphagnales</taxon>
        <taxon>Sphagnaceae</taxon>
        <taxon>Sphagnum</taxon>
    </lineage>
</organism>
<keyword evidence="2" id="KW-1185">Reference proteome</keyword>
<protein>
    <submittedName>
        <fullName evidence="1">Uncharacterized protein</fullName>
    </submittedName>
</protein>
<name>A0ACB8HNE4_9BRYO</name>
<accession>A0ACB8HNE4</accession>
<reference evidence="2" key="1">
    <citation type="journal article" date="2022" name="New Phytol.">
        <title>Phylogenomic structure and speciation in an emerging model: the Sphagnum magellanicum complex (Bryophyta).</title>
        <authorList>
            <person name="Shaw A.J."/>
            <person name="Piatkowski B."/>
            <person name="Duffy A.M."/>
            <person name="Aguero B."/>
            <person name="Imwattana K."/>
            <person name="Nieto-Lugilde M."/>
            <person name="Healey A."/>
            <person name="Weston D.J."/>
            <person name="Patel M.N."/>
            <person name="Schmutz J."/>
            <person name="Grimwood J."/>
            <person name="Yavitt J.B."/>
            <person name="Hassel K."/>
            <person name="Stenoien H.K."/>
            <person name="Flatberg K.I."/>
            <person name="Bickford C.P."/>
            <person name="Hicks K.A."/>
        </authorList>
    </citation>
    <scope>NUCLEOTIDE SEQUENCE [LARGE SCALE GENOMIC DNA]</scope>
</reference>
<sequence>MRMMLMMMQHPVVETLDGSSSDEQHVVVGRMEMGPEIVPRLLEDNNGTSRVLYGQKVIVDEEEDEGEEEEEEEEEGGRGEGEEDHGGVHQLLSRNAHKLQFLQQHGYENHHHHPGQQIAATNGEEEEEDHHHHNGDDVYGVRSGQQHRQHEDEEEDEEPKLGELGSVMLRLDSGNNLGESITSRERPPPAIDGDIGIVQQSPHHPDTSSGGGGGGGGKSGRGRTSREPAIEWSEGATTVLLQAFGDKYRALDRGNFTSKIWADIAARVNAHEITSTGLDGGSLVEGPPKTREQCRIKVDNLKKRYKVEREKQRVSGCTFSKWPFFDMMEELIGSNPRLMRGGVVGLGGRGGMDSPGLAVEIVGQPGAVRSSVQEGERMYYLEASAGGGEGDQTSQTLPKLSPILARGKRKRALKDFERRNVNAPSLMALFARYNIPGIIIEAMLQEDMDENTLINTKDIAVLIDQLQTKHQLQIKLGHAERIKQAIEDAREKKQTAG</sequence>
<dbReference type="Proteomes" id="UP000828922">
    <property type="component" value="Linkage Group LG07"/>
</dbReference>
<gene>
    <name evidence="1" type="ORF">CY35_07G100900</name>
</gene>
<dbReference type="EMBL" id="CM038913">
    <property type="protein sequence ID" value="KAH9557749.1"/>
    <property type="molecule type" value="Genomic_DNA"/>
</dbReference>
<comment type="caution">
    <text evidence="1">The sequence shown here is derived from an EMBL/GenBank/DDBJ whole genome shotgun (WGS) entry which is preliminary data.</text>
</comment>
<evidence type="ECO:0000313" key="1">
    <source>
        <dbReference type="EMBL" id="KAH9557749.1"/>
    </source>
</evidence>